<dbReference type="Proteomes" id="UP000321793">
    <property type="component" value="Unassembled WGS sequence"/>
</dbReference>
<dbReference type="AlphaFoldDB" id="A0A512T3U3"/>
<organism evidence="3 4">
    <name type="scientific">Knoellia locipacati</name>
    <dbReference type="NCBI Taxonomy" id="882824"/>
    <lineage>
        <taxon>Bacteria</taxon>
        <taxon>Bacillati</taxon>
        <taxon>Actinomycetota</taxon>
        <taxon>Actinomycetes</taxon>
        <taxon>Micrococcales</taxon>
        <taxon>Intrasporangiaceae</taxon>
        <taxon>Knoellia</taxon>
    </lineage>
</organism>
<dbReference type="PANTHER" id="PTHR36836">
    <property type="entry name" value="COLANIC ACID BIOSYNTHESIS PROTEIN WCAK"/>
    <property type="match status" value="1"/>
</dbReference>
<dbReference type="EMBL" id="BKBA01000011">
    <property type="protein sequence ID" value="GEQ14833.1"/>
    <property type="molecule type" value="Genomic_DNA"/>
</dbReference>
<evidence type="ECO:0000259" key="2">
    <source>
        <dbReference type="Pfam" id="PF04230"/>
    </source>
</evidence>
<keyword evidence="4" id="KW-1185">Reference proteome</keyword>
<name>A0A512T3U3_9MICO</name>
<gene>
    <name evidence="3" type="ORF">KLO01_28800</name>
</gene>
<comment type="caution">
    <text evidence="3">The sequence shown here is derived from an EMBL/GenBank/DDBJ whole genome shotgun (WGS) entry which is preliminary data.</text>
</comment>
<evidence type="ECO:0000256" key="1">
    <source>
        <dbReference type="SAM" id="MobiDB-lite"/>
    </source>
</evidence>
<dbReference type="OrthoDB" id="5053258at2"/>
<sequence length="449" mass="49178">MTGRSGGRPPRVAIWGHYHGGNLGDEVVVSTIAANLRRRLPSVSLVGVSQSPRDTEERHGMPALPLRWAAERLTSGGPPQHPTGSKVKERLTKRSDHRGVREARRLAARVRDLGAEAAFLRRSLQRLDDIDLIVVAGSGPVSDDWRGPWSHPYTIFKWSLLARLKGVPFAFLGVGAGPIDHRLSRYLLAGPLRWAAFRSVRDEASADLVRGLGVRGPMSVVPDLAISLPVPDGGWPRPGATDGQVRVGLNPIPYMDRRYWPAVDDERYAAYVAKVADYAEWVLTGGRRLVFVYSQTGVDPLVCDDVLALLAERLDPALLEQVERPLIDTVDDLLEALAGCDYVVAGRFHCILLPYLIGRPAIGMSYHAKTDALMDYMGQSDLCFDVDAFSAADLVSASQRVEQSTEDIGDVVGERLPALRATLSDHYEHLIDTVGLARDDTTQRAFSAT</sequence>
<feature type="region of interest" description="Disordered" evidence="1">
    <location>
        <begin position="72"/>
        <end position="98"/>
    </location>
</feature>
<evidence type="ECO:0000313" key="3">
    <source>
        <dbReference type="EMBL" id="GEQ14833.1"/>
    </source>
</evidence>
<dbReference type="PANTHER" id="PTHR36836:SF1">
    <property type="entry name" value="COLANIC ACID BIOSYNTHESIS PROTEIN WCAK"/>
    <property type="match status" value="1"/>
</dbReference>
<dbReference type="Pfam" id="PF04230">
    <property type="entry name" value="PS_pyruv_trans"/>
    <property type="match status" value="1"/>
</dbReference>
<dbReference type="RefSeq" id="WP_147066332.1">
    <property type="nucleotide sequence ID" value="NZ_BAABDN010000003.1"/>
</dbReference>
<protein>
    <recommendedName>
        <fullName evidence="2">Polysaccharide pyruvyl transferase domain-containing protein</fullName>
    </recommendedName>
</protein>
<reference evidence="3 4" key="1">
    <citation type="submission" date="2019-07" db="EMBL/GenBank/DDBJ databases">
        <title>Whole genome shotgun sequence of Knoellia locipacati NBRC 109775.</title>
        <authorList>
            <person name="Hosoyama A."/>
            <person name="Uohara A."/>
            <person name="Ohji S."/>
            <person name="Ichikawa N."/>
        </authorList>
    </citation>
    <scope>NUCLEOTIDE SEQUENCE [LARGE SCALE GENOMIC DNA]</scope>
    <source>
        <strain evidence="3 4">NBRC 109775</strain>
    </source>
</reference>
<dbReference type="InterPro" id="IPR007345">
    <property type="entry name" value="Polysacch_pyruvyl_Trfase"/>
</dbReference>
<feature type="compositionally biased region" description="Basic and acidic residues" evidence="1">
    <location>
        <begin position="86"/>
        <end position="98"/>
    </location>
</feature>
<feature type="domain" description="Polysaccharide pyruvyl transferase" evidence="2">
    <location>
        <begin position="22"/>
        <end position="367"/>
    </location>
</feature>
<evidence type="ECO:0000313" key="4">
    <source>
        <dbReference type="Proteomes" id="UP000321793"/>
    </source>
</evidence>
<accession>A0A512T3U3</accession>
<proteinExistence type="predicted"/>